<organism evidence="1 2">
    <name type="scientific">Puccinia graminis f. sp. tritici</name>
    <dbReference type="NCBI Taxonomy" id="56615"/>
    <lineage>
        <taxon>Eukaryota</taxon>
        <taxon>Fungi</taxon>
        <taxon>Dikarya</taxon>
        <taxon>Basidiomycota</taxon>
        <taxon>Pucciniomycotina</taxon>
        <taxon>Pucciniomycetes</taxon>
        <taxon>Pucciniales</taxon>
        <taxon>Pucciniaceae</taxon>
        <taxon>Puccinia</taxon>
    </lineage>
</organism>
<comment type="caution">
    <text evidence="1">The sequence shown here is derived from an EMBL/GenBank/DDBJ whole genome shotgun (WGS) entry which is preliminary data.</text>
</comment>
<evidence type="ECO:0000313" key="1">
    <source>
        <dbReference type="EMBL" id="KAA1074420.1"/>
    </source>
</evidence>
<gene>
    <name evidence="1" type="ORF">PGT21_004765</name>
</gene>
<reference evidence="1 2" key="1">
    <citation type="submission" date="2019-05" db="EMBL/GenBank/DDBJ databases">
        <title>Emergence of the Ug99 lineage of the wheat stem rust pathogen through somatic hybridization.</title>
        <authorList>
            <person name="Li F."/>
            <person name="Upadhyaya N.M."/>
            <person name="Sperschneider J."/>
            <person name="Matny O."/>
            <person name="Nguyen-Phuc H."/>
            <person name="Mago R."/>
            <person name="Raley C."/>
            <person name="Miller M.E."/>
            <person name="Silverstein K.A.T."/>
            <person name="Henningsen E."/>
            <person name="Hirsch C.D."/>
            <person name="Visser B."/>
            <person name="Pretorius Z.A."/>
            <person name="Steffenson B.J."/>
            <person name="Schwessinger B."/>
            <person name="Dodds P.N."/>
            <person name="Figueroa M."/>
        </authorList>
    </citation>
    <scope>NUCLEOTIDE SEQUENCE [LARGE SCALE GENOMIC DNA]</scope>
    <source>
        <strain evidence="1">21-0</strain>
    </source>
</reference>
<accession>A0A5B0MEW6</accession>
<dbReference type="Proteomes" id="UP000324748">
    <property type="component" value="Unassembled WGS sequence"/>
</dbReference>
<keyword evidence="2" id="KW-1185">Reference proteome</keyword>
<evidence type="ECO:0000313" key="2">
    <source>
        <dbReference type="Proteomes" id="UP000324748"/>
    </source>
</evidence>
<dbReference type="EMBL" id="VSWC01000157">
    <property type="protein sequence ID" value="KAA1074420.1"/>
    <property type="molecule type" value="Genomic_DNA"/>
</dbReference>
<sequence length="66" mass="7384">MRQSQGKLNEVSGRLTRAVRASASVVNLVRIRALNPTAQPHRVRLRQDQLDPDLHLELVGSKSSTR</sequence>
<proteinExistence type="predicted"/>
<name>A0A5B0MEW6_PUCGR</name>
<dbReference type="AlphaFoldDB" id="A0A5B0MEW6"/>
<protein>
    <submittedName>
        <fullName evidence="1">Uncharacterized protein</fullName>
    </submittedName>
</protein>